<dbReference type="AlphaFoldDB" id="A0A9Q8SEC1"/>
<proteinExistence type="predicted"/>
<evidence type="ECO:0000313" key="2">
    <source>
        <dbReference type="EMBL" id="UQC75430.1"/>
    </source>
</evidence>
<dbReference type="GeneID" id="73336129"/>
<evidence type="ECO:0000256" key="1">
    <source>
        <dbReference type="SAM" id="MobiDB-lite"/>
    </source>
</evidence>
<organism evidence="2 3">
    <name type="scientific">Colletotrichum lupini</name>
    <dbReference type="NCBI Taxonomy" id="145971"/>
    <lineage>
        <taxon>Eukaryota</taxon>
        <taxon>Fungi</taxon>
        <taxon>Dikarya</taxon>
        <taxon>Ascomycota</taxon>
        <taxon>Pezizomycotina</taxon>
        <taxon>Sordariomycetes</taxon>
        <taxon>Hypocreomycetidae</taxon>
        <taxon>Glomerellales</taxon>
        <taxon>Glomerellaceae</taxon>
        <taxon>Colletotrichum</taxon>
        <taxon>Colletotrichum acutatum species complex</taxon>
    </lineage>
</organism>
<sequence>MGRAISTRHEPSPVQHLSLLITDQNGHPLTHAIFQTLSPLSLSLSLKLPSTESHRLQKPDISVKGIKSDYPIERKVPRGREAFMSECIASGSYFHRESLIRIPMFEELNSPHVSPVAKSIPPVPKRTHRTTFLFSPICQSESPGDVVSRTGYTRYPTRLTQTHAVTRFTPDPRGPRQPTCAFGNHGKPARAGATSDGTIGTQRLGGKPSLGSIWDTKPSQQPTVTVLVVSYKIGDDIVKSQINSLSRKHACRSGWPPLKYCFLMCNFKRTGSAETTAILPLTPAPIEVFFV</sequence>
<gene>
    <name evidence="2" type="ORF">CLUP02_02084</name>
</gene>
<dbReference type="KEGG" id="clup:CLUP02_02084"/>
<evidence type="ECO:0000313" key="3">
    <source>
        <dbReference type="Proteomes" id="UP000830671"/>
    </source>
</evidence>
<dbReference type="EMBL" id="CP019471">
    <property type="protein sequence ID" value="UQC75430.1"/>
    <property type="molecule type" value="Genomic_DNA"/>
</dbReference>
<dbReference type="Proteomes" id="UP000830671">
    <property type="component" value="Chromosome 1"/>
</dbReference>
<keyword evidence="3" id="KW-1185">Reference proteome</keyword>
<protein>
    <submittedName>
        <fullName evidence="2">Uncharacterized protein</fullName>
    </submittedName>
</protein>
<reference evidence="2" key="1">
    <citation type="journal article" date="2021" name="Mol. Plant Microbe Interact.">
        <title>Complete Genome Sequence of the Plant-Pathogenic Fungus Colletotrichum lupini.</title>
        <authorList>
            <person name="Baroncelli R."/>
            <person name="Pensec F."/>
            <person name="Da Lio D."/>
            <person name="Boufleur T."/>
            <person name="Vicente I."/>
            <person name="Sarrocco S."/>
            <person name="Picot A."/>
            <person name="Baraldi E."/>
            <person name="Sukno S."/>
            <person name="Thon M."/>
            <person name="Le Floch G."/>
        </authorList>
    </citation>
    <scope>NUCLEOTIDE SEQUENCE</scope>
    <source>
        <strain evidence="2">IMI 504893</strain>
    </source>
</reference>
<feature type="region of interest" description="Disordered" evidence="1">
    <location>
        <begin position="180"/>
        <end position="204"/>
    </location>
</feature>
<dbReference type="RefSeq" id="XP_049137076.1">
    <property type="nucleotide sequence ID" value="XM_049281119.1"/>
</dbReference>
<accession>A0A9Q8SEC1</accession>
<name>A0A9Q8SEC1_9PEZI</name>